<feature type="region of interest" description="Disordered" evidence="2">
    <location>
        <begin position="709"/>
        <end position="779"/>
    </location>
</feature>
<proteinExistence type="predicted"/>
<protein>
    <submittedName>
        <fullName evidence="4">Retrovirus-related pol polyprotein from transposon TNT 1-94</fullName>
    </submittedName>
</protein>
<dbReference type="SUPFAM" id="SSF57756">
    <property type="entry name" value="Retrovirus zinc finger-like domains"/>
    <property type="match status" value="1"/>
</dbReference>
<dbReference type="EMBL" id="BQNB010017825">
    <property type="protein sequence ID" value="GJT67621.1"/>
    <property type="molecule type" value="Genomic_DNA"/>
</dbReference>
<dbReference type="InterPro" id="IPR036875">
    <property type="entry name" value="Znf_CCHC_sf"/>
</dbReference>
<comment type="caution">
    <text evidence="4">The sequence shown here is derived from an EMBL/GenBank/DDBJ whole genome shotgun (WGS) entry which is preliminary data.</text>
</comment>
<feature type="compositionally biased region" description="Acidic residues" evidence="2">
    <location>
        <begin position="459"/>
        <end position="468"/>
    </location>
</feature>
<feature type="compositionally biased region" description="Low complexity" evidence="2">
    <location>
        <begin position="738"/>
        <end position="751"/>
    </location>
</feature>
<feature type="compositionally biased region" description="Basic and acidic residues" evidence="2">
    <location>
        <begin position="721"/>
        <end position="737"/>
    </location>
</feature>
<evidence type="ECO:0000256" key="2">
    <source>
        <dbReference type="SAM" id="MobiDB-lite"/>
    </source>
</evidence>
<keyword evidence="1" id="KW-0862">Zinc</keyword>
<feature type="domain" description="CCHC-type" evidence="3">
    <location>
        <begin position="220"/>
        <end position="236"/>
    </location>
</feature>
<sequence length="803" mass="92087">MTTLAEFMILYGGDNRPPMLDKDLYDSWQSRMELYMENREHGRMILESVKNGPLIWPTIEENGVTKTKKYVELSATEKIQANWDSFQGSMRKSSTTNASYFIDKAGKGQFQVNTKFLNSLPPEWSKFVTDVKLGNQDPLALVANHQQTPSHFNTYQCSYNNLQFQQQFLPSPSPQYGSSHLTQHYSSTYPSTPLAITYLSVSANTSGTGRRTSGQQRVVKCFNCQWEGHMERQCTEPKRKRDATWFRNKILFVEAQGNGKVLNEEELEFLADPGIAKGPITQTIITNNASYQADDLDAYDDEISTANVQEMPYSEQTHLVNYPENEITSDSNIILYSQSPLDIYSFAESITELLKIYGELERVQLLMQGHYSRWQGHSATSSRETRAKLFWYWASTQPKRPKKHHGINDDDEDSEDEDDNNDDGDNDDGDSDDHDDNKEEEYDDEFNIKEEEKINDKESMDEEEDDEVTKELYDDVNANLGNKDTDMTNAKLWILRTNKMFFSTIEINKKRKKAHAQHATSISEITLSFTTIFPPPPPFLHPLQQEATPTPTPTTSETTTSLPALLNLTYVFKFNERVFNVEKDVSEIKQVDQYAQALSSIPAIVDSQDEKNAYIELVDMSMRALIKEEVNSQLPHILPQPVSDFETPVIEKNVTEAAVLTRSSSQPTSTYEVAASLSEFELTKILIDKMEKNKLYDKADCKKKLYDALSSHQGKKRRKSSKDVESSRESRSKEKKYTSTSKETSQSQHKSSGNKFSDGTLNDDRDFSSRHAEEYRMEYLPRRKMIRPVHKKRARVMVQDIDK</sequence>
<dbReference type="PROSITE" id="PS50158">
    <property type="entry name" value="ZF_CCHC"/>
    <property type="match status" value="1"/>
</dbReference>
<evidence type="ECO:0000313" key="5">
    <source>
        <dbReference type="Proteomes" id="UP001151760"/>
    </source>
</evidence>
<name>A0ABQ5FW68_9ASTR</name>
<evidence type="ECO:0000256" key="1">
    <source>
        <dbReference type="PROSITE-ProRule" id="PRU00047"/>
    </source>
</evidence>
<dbReference type="InterPro" id="IPR001878">
    <property type="entry name" value="Znf_CCHC"/>
</dbReference>
<feature type="region of interest" description="Disordered" evidence="2">
    <location>
        <begin position="399"/>
        <end position="469"/>
    </location>
</feature>
<keyword evidence="5" id="KW-1185">Reference proteome</keyword>
<keyword evidence="1" id="KW-0479">Metal-binding</keyword>
<accession>A0ABQ5FW68</accession>
<reference evidence="4" key="2">
    <citation type="submission" date="2022-01" db="EMBL/GenBank/DDBJ databases">
        <authorList>
            <person name="Yamashiro T."/>
            <person name="Shiraishi A."/>
            <person name="Satake H."/>
            <person name="Nakayama K."/>
        </authorList>
    </citation>
    <scope>NUCLEOTIDE SEQUENCE</scope>
</reference>
<reference evidence="4" key="1">
    <citation type="journal article" date="2022" name="Int. J. Mol. Sci.">
        <title>Draft Genome of Tanacetum Coccineum: Genomic Comparison of Closely Related Tanacetum-Family Plants.</title>
        <authorList>
            <person name="Yamashiro T."/>
            <person name="Shiraishi A."/>
            <person name="Nakayama K."/>
            <person name="Satake H."/>
        </authorList>
    </citation>
    <scope>NUCLEOTIDE SEQUENCE</scope>
</reference>
<dbReference type="Proteomes" id="UP001151760">
    <property type="component" value="Unassembled WGS sequence"/>
</dbReference>
<organism evidence="4 5">
    <name type="scientific">Tanacetum coccineum</name>
    <dbReference type="NCBI Taxonomy" id="301880"/>
    <lineage>
        <taxon>Eukaryota</taxon>
        <taxon>Viridiplantae</taxon>
        <taxon>Streptophyta</taxon>
        <taxon>Embryophyta</taxon>
        <taxon>Tracheophyta</taxon>
        <taxon>Spermatophyta</taxon>
        <taxon>Magnoliopsida</taxon>
        <taxon>eudicotyledons</taxon>
        <taxon>Gunneridae</taxon>
        <taxon>Pentapetalae</taxon>
        <taxon>asterids</taxon>
        <taxon>campanulids</taxon>
        <taxon>Asterales</taxon>
        <taxon>Asteraceae</taxon>
        <taxon>Asteroideae</taxon>
        <taxon>Anthemideae</taxon>
        <taxon>Anthemidinae</taxon>
        <taxon>Tanacetum</taxon>
    </lineage>
</organism>
<evidence type="ECO:0000313" key="4">
    <source>
        <dbReference type="EMBL" id="GJT67621.1"/>
    </source>
</evidence>
<feature type="compositionally biased region" description="Basic and acidic residues" evidence="2">
    <location>
        <begin position="762"/>
        <end position="779"/>
    </location>
</feature>
<gene>
    <name evidence="4" type="ORF">Tco_1019101</name>
</gene>
<dbReference type="Gene3D" id="4.10.60.10">
    <property type="entry name" value="Zinc finger, CCHC-type"/>
    <property type="match status" value="1"/>
</dbReference>
<feature type="compositionally biased region" description="Basic and acidic residues" evidence="2">
    <location>
        <begin position="446"/>
        <end position="458"/>
    </location>
</feature>
<evidence type="ECO:0000259" key="3">
    <source>
        <dbReference type="PROSITE" id="PS50158"/>
    </source>
</evidence>
<keyword evidence="1" id="KW-0863">Zinc-finger</keyword>
<feature type="compositionally biased region" description="Acidic residues" evidence="2">
    <location>
        <begin position="409"/>
        <end position="445"/>
    </location>
</feature>